<protein>
    <recommendedName>
        <fullName evidence="1">DUF8052 domain-containing protein</fullName>
    </recommendedName>
</protein>
<accession>A0A252F1S5</accession>
<dbReference type="RefSeq" id="WP_087021508.1">
    <property type="nucleotide sequence ID" value="NZ_CP178353.1"/>
</dbReference>
<evidence type="ECO:0000313" key="2">
    <source>
        <dbReference type="EMBL" id="OUM19743.1"/>
    </source>
</evidence>
<gene>
    <name evidence="2" type="ORF">CBW42_11315</name>
</gene>
<evidence type="ECO:0000313" key="3">
    <source>
        <dbReference type="Proteomes" id="UP000194903"/>
    </source>
</evidence>
<sequence>MSDFSQRAEQFLRQAEQQYQPPFETQYDVTCCGKVFPMVTGYEKRDPRYLFGIKSNISRESLCGELCFFDCCEQLTEALFAQYLELFRKIQDERVPSGDPSHDYTLISFVLCTDVVDPRIQRKIKRSEDYRQYKKGEYGWSALRICVADLSKHTYYCNSMGKAIVECLTRNSEPQREKKRFGLF</sequence>
<name>A0A252F1S5_9FIRM</name>
<evidence type="ECO:0000259" key="1">
    <source>
        <dbReference type="Pfam" id="PF26226"/>
    </source>
</evidence>
<proteinExistence type="predicted"/>
<dbReference type="EMBL" id="NHOC01000010">
    <property type="protein sequence ID" value="OUM19743.1"/>
    <property type="molecule type" value="Genomic_DNA"/>
</dbReference>
<keyword evidence="3" id="KW-1185">Reference proteome</keyword>
<dbReference type="Pfam" id="PF26226">
    <property type="entry name" value="DUF8052"/>
    <property type="match status" value="1"/>
</dbReference>
<feature type="domain" description="DUF8052" evidence="1">
    <location>
        <begin position="9"/>
        <end position="167"/>
    </location>
</feature>
<dbReference type="OrthoDB" id="1957367at2"/>
<dbReference type="AlphaFoldDB" id="A0A252F1S5"/>
<comment type="caution">
    <text evidence="2">The sequence shown here is derived from an EMBL/GenBank/DDBJ whole genome shotgun (WGS) entry which is preliminary data.</text>
</comment>
<organism evidence="2 3">
    <name type="scientific">Butyricicoccus porcorum</name>
    <dbReference type="NCBI Taxonomy" id="1945634"/>
    <lineage>
        <taxon>Bacteria</taxon>
        <taxon>Bacillati</taxon>
        <taxon>Bacillota</taxon>
        <taxon>Clostridia</taxon>
        <taxon>Eubacteriales</taxon>
        <taxon>Butyricicoccaceae</taxon>
        <taxon>Butyricicoccus</taxon>
    </lineage>
</organism>
<dbReference type="Proteomes" id="UP000194903">
    <property type="component" value="Unassembled WGS sequence"/>
</dbReference>
<reference evidence="2 3" key="1">
    <citation type="submission" date="2017-05" db="EMBL/GenBank/DDBJ databases">
        <title>Butyricicoccus porcorum sp. nov. a butyrate-producing bacterium from the swine intestinal tract.</title>
        <authorList>
            <person name="Trachsel J."/>
            <person name="Humphrey S."/>
            <person name="Allen H.K."/>
        </authorList>
    </citation>
    <scope>NUCLEOTIDE SEQUENCE [LARGE SCALE GENOMIC DNA]</scope>
    <source>
        <strain evidence="2">BB10</strain>
    </source>
</reference>
<dbReference type="InterPro" id="IPR058365">
    <property type="entry name" value="DUF8052"/>
</dbReference>